<sequence>MYEFMKKVKEKETVKNILVDLSMNGGGSVYAMIRALGFMTNKQILNREYNELNKIASITKANVDTQKSDEFKPHDYDQKYKW</sequence>
<proteinExistence type="predicted"/>
<dbReference type="GO" id="GO:0006508">
    <property type="term" value="P:proteolysis"/>
    <property type="evidence" value="ECO:0007669"/>
    <property type="project" value="UniProtKB-KW"/>
</dbReference>
<keyword evidence="1" id="KW-0645">Protease</keyword>
<evidence type="ECO:0000313" key="1">
    <source>
        <dbReference type="EMBL" id="SYV90213.1"/>
    </source>
</evidence>
<reference evidence="2" key="1">
    <citation type="submission" date="2018-06" db="EMBL/GenBank/DDBJ databases">
        <authorList>
            <consortium name="Pathogen Informatics"/>
        </authorList>
    </citation>
    <scope>NUCLEOTIDE SEQUENCE [LARGE SCALE GENOMIC DNA]</scope>
    <source>
        <strain evidence="2">NCTC10135</strain>
    </source>
</reference>
<feature type="non-terminal residue" evidence="1">
    <location>
        <position position="82"/>
    </location>
</feature>
<dbReference type="AlphaFoldDB" id="A0A3B0PK89"/>
<dbReference type="GO" id="GO:0008233">
    <property type="term" value="F:peptidase activity"/>
    <property type="evidence" value="ECO:0007669"/>
    <property type="project" value="UniProtKB-KW"/>
</dbReference>
<name>A0A3B0PK89_9BACT</name>
<gene>
    <name evidence="1" type="ORF">NCTC10135_00732</name>
</gene>
<evidence type="ECO:0000313" key="2">
    <source>
        <dbReference type="Proteomes" id="UP000259864"/>
    </source>
</evidence>
<organism evidence="1 2">
    <name type="scientific">Metamycoplasma alkalescens</name>
    <dbReference type="NCBI Taxonomy" id="45363"/>
    <lineage>
        <taxon>Bacteria</taxon>
        <taxon>Bacillati</taxon>
        <taxon>Mycoplasmatota</taxon>
        <taxon>Mycoplasmoidales</taxon>
        <taxon>Metamycoplasmataceae</taxon>
        <taxon>Metamycoplasma</taxon>
    </lineage>
</organism>
<accession>A0A3B0PK89</accession>
<keyword evidence="1" id="KW-0378">Hydrolase</keyword>
<dbReference type="Proteomes" id="UP000259864">
    <property type="component" value="Chromosome 1"/>
</dbReference>
<protein>
    <submittedName>
        <fullName evidence="1">Periplasmic protease</fullName>
    </submittedName>
</protein>
<dbReference type="KEGG" id="mala:NCTC10135_00732"/>
<dbReference type="Gene3D" id="3.90.226.10">
    <property type="entry name" value="2-enoyl-CoA Hydratase, Chain A, domain 1"/>
    <property type="match status" value="1"/>
</dbReference>
<dbReference type="EMBL" id="LS991949">
    <property type="protein sequence ID" value="SYV90213.1"/>
    <property type="molecule type" value="Genomic_DNA"/>
</dbReference>